<feature type="transmembrane region" description="Helical" evidence="1">
    <location>
        <begin position="135"/>
        <end position="152"/>
    </location>
</feature>
<organism evidence="2">
    <name type="scientific">hydrothermal vent metagenome</name>
    <dbReference type="NCBI Taxonomy" id="652676"/>
    <lineage>
        <taxon>unclassified sequences</taxon>
        <taxon>metagenomes</taxon>
        <taxon>ecological metagenomes</taxon>
    </lineage>
</organism>
<protein>
    <submittedName>
        <fullName evidence="2">Uncharacterized protein</fullName>
    </submittedName>
</protein>
<feature type="transmembrane region" description="Helical" evidence="1">
    <location>
        <begin position="105"/>
        <end position="123"/>
    </location>
</feature>
<sequence>MKKYYKYRKKKEQNTFIKILGNSSIVNIVASFGLFFGGLLFLSYYLYIGFMPSLNNFTDFTYMLFAMAIVGAFMFLILISLFVFHALSYDKLFDNEMKRIMDKKVFVYSMSIMPLIMIIYLIKETWLTEVDIIGWLFYGALLILGILIPSVVSKFFSDSINLSIKEKWERIAYVTIQVIISLYSTVIIYTIFVLSKQSNIVTNGDALVTFFLFSVAVIAVNTFILDDKYRKRLWFRWTIIVSVFIFLMLFFRTYSVVPSAVMNQFQLGNFMITSITAKHRTCKILSDINTSKFETSSIDTDDKTCVVKGEICILSSIGTVMLWQIDANRTIRLPSEDFSGMVRNTFDNNRCVVYR</sequence>
<feature type="transmembrane region" description="Helical" evidence="1">
    <location>
        <begin position="237"/>
        <end position="257"/>
    </location>
</feature>
<feature type="transmembrane region" description="Helical" evidence="1">
    <location>
        <begin position="60"/>
        <end position="84"/>
    </location>
</feature>
<feature type="transmembrane region" description="Helical" evidence="1">
    <location>
        <begin position="20"/>
        <end position="48"/>
    </location>
</feature>
<evidence type="ECO:0000313" key="2">
    <source>
        <dbReference type="EMBL" id="SFV62885.1"/>
    </source>
</evidence>
<dbReference type="EMBL" id="FPHD01000061">
    <property type="protein sequence ID" value="SFV62885.1"/>
    <property type="molecule type" value="Genomic_DNA"/>
</dbReference>
<dbReference type="AlphaFoldDB" id="A0A1W1CAY9"/>
<keyword evidence="1" id="KW-0472">Membrane</keyword>
<feature type="transmembrane region" description="Helical" evidence="1">
    <location>
        <begin position="172"/>
        <end position="194"/>
    </location>
</feature>
<accession>A0A1W1CAY9</accession>
<gene>
    <name evidence="2" type="ORF">MNB_SV-8-174</name>
</gene>
<proteinExistence type="predicted"/>
<keyword evidence="1" id="KW-0812">Transmembrane</keyword>
<keyword evidence="1" id="KW-1133">Transmembrane helix</keyword>
<reference evidence="2" key="1">
    <citation type="submission" date="2016-10" db="EMBL/GenBank/DDBJ databases">
        <authorList>
            <person name="de Groot N.N."/>
        </authorList>
    </citation>
    <scope>NUCLEOTIDE SEQUENCE</scope>
</reference>
<name>A0A1W1CAY9_9ZZZZ</name>
<evidence type="ECO:0000256" key="1">
    <source>
        <dbReference type="SAM" id="Phobius"/>
    </source>
</evidence>
<feature type="transmembrane region" description="Helical" evidence="1">
    <location>
        <begin position="206"/>
        <end position="225"/>
    </location>
</feature>